<dbReference type="InterPro" id="IPR033644">
    <property type="entry name" value="Ferrochelatase_C"/>
</dbReference>
<keyword evidence="8" id="KW-0472">Membrane</keyword>
<comment type="subcellular location">
    <subcellularLocation>
        <location evidence="8">Mitochondrion inner membrane</location>
    </subcellularLocation>
</comment>
<dbReference type="InterPro" id="IPR019772">
    <property type="entry name" value="Ferrochelatase_AS"/>
</dbReference>
<evidence type="ECO:0000313" key="9">
    <source>
        <dbReference type="EMBL" id="KAJ6224131.1"/>
    </source>
</evidence>
<evidence type="ECO:0000256" key="2">
    <source>
        <dbReference type="ARBA" id="ARBA00007718"/>
    </source>
</evidence>
<evidence type="ECO:0000256" key="5">
    <source>
        <dbReference type="ARBA" id="ARBA00023239"/>
    </source>
</evidence>
<dbReference type="InterPro" id="IPR001015">
    <property type="entry name" value="Ferrochelatase"/>
</dbReference>
<reference evidence="9" key="1">
    <citation type="submission" date="2022-12" db="EMBL/GenBank/DDBJ databases">
        <title>Genome assemblies of Blomia tropicalis.</title>
        <authorList>
            <person name="Cui Y."/>
        </authorList>
    </citation>
    <scope>NUCLEOTIDE SEQUENCE</scope>
    <source>
        <tissue evidence="9">Adult mites</tissue>
    </source>
</reference>
<keyword evidence="8" id="KW-0999">Mitochondrion inner membrane</keyword>
<dbReference type="CDD" id="cd03411">
    <property type="entry name" value="Ferrochelatase_N"/>
    <property type="match status" value="1"/>
</dbReference>
<dbReference type="Gene3D" id="3.40.50.1400">
    <property type="match status" value="2"/>
</dbReference>
<evidence type="ECO:0000313" key="10">
    <source>
        <dbReference type="Proteomes" id="UP001142055"/>
    </source>
</evidence>
<dbReference type="GO" id="GO:0004325">
    <property type="term" value="F:ferrochelatase activity"/>
    <property type="evidence" value="ECO:0007669"/>
    <property type="project" value="UniProtKB-UniRule"/>
</dbReference>
<dbReference type="InterPro" id="IPR033659">
    <property type="entry name" value="Ferrochelatase_N"/>
</dbReference>
<evidence type="ECO:0000256" key="4">
    <source>
        <dbReference type="ARBA" id="ARBA00023133"/>
    </source>
</evidence>
<comment type="pathway">
    <text evidence="1 8">Porphyrin-containing compound metabolism; protoheme biosynthesis; protoheme from protoporphyrin-IX: step 1/1.</text>
</comment>
<dbReference type="HAMAP" id="MF_00323">
    <property type="entry name" value="Ferrochelatase"/>
    <property type="match status" value="1"/>
</dbReference>
<evidence type="ECO:0000256" key="8">
    <source>
        <dbReference type="RuleBase" id="RU000607"/>
    </source>
</evidence>
<dbReference type="OrthoDB" id="1323at2759"/>
<keyword evidence="4 8" id="KW-0350">Heme biosynthesis</keyword>
<proteinExistence type="inferred from homology"/>
<evidence type="ECO:0000256" key="3">
    <source>
        <dbReference type="ARBA" id="ARBA00023004"/>
    </source>
</evidence>
<dbReference type="GO" id="GO:0006783">
    <property type="term" value="P:heme biosynthetic process"/>
    <property type="evidence" value="ECO:0007669"/>
    <property type="project" value="UniProtKB-UniRule"/>
</dbReference>
<evidence type="ECO:0000256" key="7">
    <source>
        <dbReference type="ARBA" id="ARBA00049915"/>
    </source>
</evidence>
<keyword evidence="8" id="KW-0496">Mitochondrion</keyword>
<dbReference type="PROSITE" id="PS00534">
    <property type="entry name" value="FERROCHELATASE"/>
    <property type="match status" value="1"/>
</dbReference>
<dbReference type="Proteomes" id="UP001142055">
    <property type="component" value="Chromosome 1"/>
</dbReference>
<dbReference type="PANTHER" id="PTHR11108:SF1">
    <property type="entry name" value="FERROCHELATASE, MITOCHONDRIAL"/>
    <property type="match status" value="1"/>
</dbReference>
<dbReference type="GO" id="GO:0005743">
    <property type="term" value="C:mitochondrial inner membrane"/>
    <property type="evidence" value="ECO:0007669"/>
    <property type="project" value="UniProtKB-SubCell"/>
</dbReference>
<keyword evidence="5 8" id="KW-0456">Lyase</keyword>
<dbReference type="CDD" id="cd00419">
    <property type="entry name" value="Ferrochelatase_C"/>
    <property type="match status" value="1"/>
</dbReference>
<dbReference type="SUPFAM" id="SSF53800">
    <property type="entry name" value="Chelatase"/>
    <property type="match status" value="1"/>
</dbReference>
<evidence type="ECO:0000256" key="1">
    <source>
        <dbReference type="ARBA" id="ARBA00004943"/>
    </source>
</evidence>
<keyword evidence="3 8" id="KW-0408">Iron</keyword>
<comment type="similarity">
    <text evidence="2 8">Belongs to the ferrochelatase family.</text>
</comment>
<dbReference type="EMBL" id="JAPWDV010000001">
    <property type="protein sequence ID" value="KAJ6224131.1"/>
    <property type="molecule type" value="Genomic_DNA"/>
</dbReference>
<comment type="catalytic activity">
    <reaction evidence="7">
        <text>heme b + 2 H(+) = protoporphyrin IX + Fe(2+)</text>
        <dbReference type="Rhea" id="RHEA:22584"/>
        <dbReference type="ChEBI" id="CHEBI:15378"/>
        <dbReference type="ChEBI" id="CHEBI:29033"/>
        <dbReference type="ChEBI" id="CHEBI:57306"/>
        <dbReference type="ChEBI" id="CHEBI:60344"/>
        <dbReference type="EC" id="4.98.1.1"/>
    </reaction>
    <physiologicalReaction direction="right-to-left" evidence="7">
        <dbReference type="Rhea" id="RHEA:22586"/>
    </physiologicalReaction>
</comment>
<evidence type="ECO:0000256" key="6">
    <source>
        <dbReference type="ARBA" id="ARBA00023244"/>
    </source>
</evidence>
<dbReference type="AlphaFoldDB" id="A0A9Q0MDX9"/>
<accession>A0A9Q0MDX9</accession>
<comment type="function">
    <text evidence="8">Catalyzes the ferrous insertion into protoporphyrin IX.</text>
</comment>
<keyword evidence="6 8" id="KW-0627">Porphyrin biosynthesis</keyword>
<dbReference type="OMA" id="DPYHCEC"/>
<organism evidence="9 10">
    <name type="scientific">Blomia tropicalis</name>
    <name type="common">Mite</name>
    <dbReference type="NCBI Taxonomy" id="40697"/>
    <lineage>
        <taxon>Eukaryota</taxon>
        <taxon>Metazoa</taxon>
        <taxon>Ecdysozoa</taxon>
        <taxon>Arthropoda</taxon>
        <taxon>Chelicerata</taxon>
        <taxon>Arachnida</taxon>
        <taxon>Acari</taxon>
        <taxon>Acariformes</taxon>
        <taxon>Sarcoptiformes</taxon>
        <taxon>Astigmata</taxon>
        <taxon>Glycyphagoidea</taxon>
        <taxon>Echimyopodidae</taxon>
        <taxon>Blomia</taxon>
    </lineage>
</organism>
<keyword evidence="10" id="KW-1185">Reference proteome</keyword>
<sequence length="374" mass="42448">MYAMSTKVSATTPKTAILMLNMGGPKSLLEVEPFLRRLFLDRDIINLPIQNILGPLIARRRAPAIIEKYREIGGGSPIRTWTDMQGRAMAAKLDQLSPQTGPHKHYIGFRYVEPLLEDTIEQIERDNVSNVIAFSQYAQYCCNTSGSSINAIAKYFQNKQRSPSFHLSFIDRWSTNSGLISTFTQLIEAEVRKFPPERQQSVLLLFTAHSLPLRSVNVGDTYTMEVSATVMEVMKSLSFRYPFRLVWQSKVGPLPWQGPQTSDAIKGFVTKGFKNIVLIPISFVNEHIETLHELDIEYCDELVAKHKLSIENIRRCPAPNDHPEFINGLVNLILEHMKSGIDVSPQLLTQCPLCEKQVCADTRKWLTTLNQNRL</sequence>
<dbReference type="PANTHER" id="PTHR11108">
    <property type="entry name" value="FERROCHELATASE"/>
    <property type="match status" value="1"/>
</dbReference>
<name>A0A9Q0MDX9_BLOTA</name>
<comment type="caution">
    <text evidence="9">The sequence shown here is derived from an EMBL/GenBank/DDBJ whole genome shotgun (WGS) entry which is preliminary data.</text>
</comment>
<dbReference type="NCBIfam" id="TIGR00109">
    <property type="entry name" value="hemH"/>
    <property type="match status" value="1"/>
</dbReference>
<dbReference type="EC" id="4.98.1.1" evidence="8"/>
<dbReference type="Pfam" id="PF00762">
    <property type="entry name" value="Ferrochelatase"/>
    <property type="match status" value="1"/>
</dbReference>
<protein>
    <recommendedName>
        <fullName evidence="8">Ferrochelatase</fullName>
        <ecNumber evidence="8">4.98.1.1</ecNumber>
    </recommendedName>
</protein>
<gene>
    <name evidence="9" type="ORF">RDWZM_002676</name>
</gene>